<organism evidence="2 4">
    <name type="scientific">Allacma fusca</name>
    <dbReference type="NCBI Taxonomy" id="39272"/>
    <lineage>
        <taxon>Eukaryota</taxon>
        <taxon>Metazoa</taxon>
        <taxon>Ecdysozoa</taxon>
        <taxon>Arthropoda</taxon>
        <taxon>Hexapoda</taxon>
        <taxon>Collembola</taxon>
        <taxon>Symphypleona</taxon>
        <taxon>Sminthuridae</taxon>
        <taxon>Allacma</taxon>
    </lineage>
</organism>
<reference evidence="2" key="1">
    <citation type="submission" date="2021-06" db="EMBL/GenBank/DDBJ databases">
        <authorList>
            <person name="Hodson N. C."/>
            <person name="Mongue J. A."/>
            <person name="Jaron S. K."/>
        </authorList>
    </citation>
    <scope>NUCLEOTIDE SEQUENCE</scope>
</reference>
<evidence type="ECO:0000256" key="1">
    <source>
        <dbReference type="SAM" id="MobiDB-lite"/>
    </source>
</evidence>
<evidence type="ECO:0000313" key="2">
    <source>
        <dbReference type="EMBL" id="CAG7734113.1"/>
    </source>
</evidence>
<proteinExistence type="predicted"/>
<feature type="non-terminal residue" evidence="2">
    <location>
        <position position="26"/>
    </location>
</feature>
<dbReference type="AlphaFoldDB" id="A0A8J2KDE3"/>
<gene>
    <name evidence="2" type="ORF">AFUS01_LOCUS22517</name>
    <name evidence="3" type="ORF">AFUS01_LOCUS24490</name>
</gene>
<protein>
    <submittedName>
        <fullName evidence="2">Uncharacterized protein</fullName>
    </submittedName>
</protein>
<dbReference type="EMBL" id="CAJVCH010306472">
    <property type="protein sequence ID" value="CAG7785894.1"/>
    <property type="molecule type" value="Genomic_DNA"/>
</dbReference>
<feature type="compositionally biased region" description="Basic residues" evidence="1">
    <location>
        <begin position="1"/>
        <end position="11"/>
    </location>
</feature>
<keyword evidence="4" id="KW-1185">Reference proteome</keyword>
<evidence type="ECO:0000313" key="4">
    <source>
        <dbReference type="Proteomes" id="UP000708208"/>
    </source>
</evidence>
<feature type="region of interest" description="Disordered" evidence="1">
    <location>
        <begin position="1"/>
        <end position="26"/>
    </location>
</feature>
<feature type="non-terminal residue" evidence="2">
    <location>
        <position position="1"/>
    </location>
</feature>
<accession>A0A8J2KDE3</accession>
<sequence length="26" mass="3205">RQRNRFAQRKRPNLERIPPLYHEAAS</sequence>
<evidence type="ECO:0000313" key="3">
    <source>
        <dbReference type="EMBL" id="CAG7785894.1"/>
    </source>
</evidence>
<name>A0A8J2KDE3_9HEXA</name>
<dbReference type="Proteomes" id="UP000708208">
    <property type="component" value="Unassembled WGS sequence"/>
</dbReference>
<comment type="caution">
    <text evidence="2">The sequence shown here is derived from an EMBL/GenBank/DDBJ whole genome shotgun (WGS) entry which is preliminary data.</text>
</comment>
<dbReference type="EMBL" id="CAJVCH010262963">
    <property type="protein sequence ID" value="CAG7734113.1"/>
    <property type="molecule type" value="Genomic_DNA"/>
</dbReference>